<keyword evidence="1" id="KW-1133">Transmembrane helix</keyword>
<dbReference type="InterPro" id="IPR002656">
    <property type="entry name" value="Acyl_transf_3_dom"/>
</dbReference>
<feature type="transmembrane region" description="Helical" evidence="1">
    <location>
        <begin position="308"/>
        <end position="328"/>
    </location>
</feature>
<feature type="transmembrane region" description="Helical" evidence="1">
    <location>
        <begin position="127"/>
        <end position="147"/>
    </location>
</feature>
<keyword evidence="1" id="KW-0472">Membrane</keyword>
<feature type="transmembrane region" description="Helical" evidence="1">
    <location>
        <begin position="270"/>
        <end position="288"/>
    </location>
</feature>
<dbReference type="InterPro" id="IPR050879">
    <property type="entry name" value="Acyltransferase_3"/>
</dbReference>
<dbReference type="EMBL" id="MHWW01000019">
    <property type="protein sequence ID" value="OHB14530.1"/>
    <property type="molecule type" value="Genomic_DNA"/>
</dbReference>
<feature type="transmembrane region" description="Helical" evidence="1">
    <location>
        <begin position="152"/>
        <end position="169"/>
    </location>
</feature>
<name>A0A1G2UYS2_9BACT</name>
<gene>
    <name evidence="3" type="ORF">A2431_03295</name>
</gene>
<dbReference type="PANTHER" id="PTHR23028">
    <property type="entry name" value="ACETYLTRANSFERASE"/>
    <property type="match status" value="1"/>
</dbReference>
<accession>A0A1G2UYS2</accession>
<feature type="transmembrane region" description="Helical" evidence="1">
    <location>
        <begin position="38"/>
        <end position="58"/>
    </location>
</feature>
<dbReference type="GO" id="GO:0016020">
    <property type="term" value="C:membrane"/>
    <property type="evidence" value="ECO:0007669"/>
    <property type="project" value="TreeGrafter"/>
</dbReference>
<feature type="transmembrane region" description="Helical" evidence="1">
    <location>
        <begin position="242"/>
        <end position="263"/>
    </location>
</feature>
<dbReference type="Proteomes" id="UP000177697">
    <property type="component" value="Unassembled WGS sequence"/>
</dbReference>
<organism evidence="3 4">
    <name type="scientific">Candidatus Zambryskibacteria bacterium RIFOXYC1_FULL_39_10</name>
    <dbReference type="NCBI Taxonomy" id="1802779"/>
    <lineage>
        <taxon>Bacteria</taxon>
        <taxon>Candidatus Zambryskiibacteriota</taxon>
    </lineage>
</organism>
<feature type="transmembrane region" description="Helical" evidence="1">
    <location>
        <begin position="175"/>
        <end position="197"/>
    </location>
</feature>
<keyword evidence="1" id="KW-0812">Transmembrane</keyword>
<proteinExistence type="predicted"/>
<sequence>MKTHFSTLDVLRFFAAFWVMNFHYLFNQTGDLEWYRYGNLGVQLFFIISGFVIVQSLNGKSVKEFAVNRFLRLFPIFWILCTVTYLITLAIPETSTVSFSEYLRSMTMFGDLFNKIVGYTRLIDPSYWTLTVELIFYIGIGIFTYFFSSKNIRYFLGSWLILSVIAFLFRMDHNFYVKLLLVRHASYFVFGGALAMLATKQARNLFEKYFDLVLLFVSAAFATYIHPLALEPYYTINPLDTKIITLLHILFFTSVPILVYLSVFIKNARVIHFFAILGGITYPLYLLHQKIGNAILNFIIARYDKISWSNLSIGFEVIIIIIAYFVYLQDKKMRWWLKNKIAAKN</sequence>
<dbReference type="AlphaFoldDB" id="A0A1G2UYS2"/>
<evidence type="ECO:0000259" key="2">
    <source>
        <dbReference type="Pfam" id="PF01757"/>
    </source>
</evidence>
<comment type="caution">
    <text evidence="3">The sequence shown here is derived from an EMBL/GenBank/DDBJ whole genome shotgun (WGS) entry which is preliminary data.</text>
</comment>
<dbReference type="GO" id="GO:0009103">
    <property type="term" value="P:lipopolysaccharide biosynthetic process"/>
    <property type="evidence" value="ECO:0007669"/>
    <property type="project" value="TreeGrafter"/>
</dbReference>
<protein>
    <recommendedName>
        <fullName evidence="2">Acyltransferase 3 domain-containing protein</fullName>
    </recommendedName>
</protein>
<dbReference type="PANTHER" id="PTHR23028:SF53">
    <property type="entry name" value="ACYL_TRANSF_3 DOMAIN-CONTAINING PROTEIN"/>
    <property type="match status" value="1"/>
</dbReference>
<reference evidence="3 4" key="1">
    <citation type="journal article" date="2016" name="Nat. Commun.">
        <title>Thousands of microbial genomes shed light on interconnected biogeochemical processes in an aquifer system.</title>
        <authorList>
            <person name="Anantharaman K."/>
            <person name="Brown C.T."/>
            <person name="Hug L.A."/>
            <person name="Sharon I."/>
            <person name="Castelle C.J."/>
            <person name="Probst A.J."/>
            <person name="Thomas B.C."/>
            <person name="Singh A."/>
            <person name="Wilkins M.J."/>
            <person name="Karaoz U."/>
            <person name="Brodie E.L."/>
            <person name="Williams K.H."/>
            <person name="Hubbard S.S."/>
            <person name="Banfield J.F."/>
        </authorList>
    </citation>
    <scope>NUCLEOTIDE SEQUENCE [LARGE SCALE GENOMIC DNA]</scope>
</reference>
<feature type="domain" description="Acyltransferase 3" evidence="2">
    <location>
        <begin position="8"/>
        <end position="323"/>
    </location>
</feature>
<evidence type="ECO:0000313" key="4">
    <source>
        <dbReference type="Proteomes" id="UP000177697"/>
    </source>
</evidence>
<feature type="transmembrane region" description="Helical" evidence="1">
    <location>
        <begin position="70"/>
        <end position="91"/>
    </location>
</feature>
<dbReference type="GO" id="GO:0016747">
    <property type="term" value="F:acyltransferase activity, transferring groups other than amino-acyl groups"/>
    <property type="evidence" value="ECO:0007669"/>
    <property type="project" value="InterPro"/>
</dbReference>
<feature type="transmembrane region" description="Helical" evidence="1">
    <location>
        <begin position="209"/>
        <end position="230"/>
    </location>
</feature>
<evidence type="ECO:0000256" key="1">
    <source>
        <dbReference type="SAM" id="Phobius"/>
    </source>
</evidence>
<feature type="transmembrane region" description="Helical" evidence="1">
    <location>
        <begin position="7"/>
        <end position="26"/>
    </location>
</feature>
<dbReference type="Pfam" id="PF01757">
    <property type="entry name" value="Acyl_transf_3"/>
    <property type="match status" value="1"/>
</dbReference>
<evidence type="ECO:0000313" key="3">
    <source>
        <dbReference type="EMBL" id="OHB14530.1"/>
    </source>
</evidence>